<keyword evidence="3 5" id="KW-1133">Transmembrane helix</keyword>
<evidence type="ECO:0000259" key="6">
    <source>
        <dbReference type="PROSITE" id="PS50850"/>
    </source>
</evidence>
<feature type="transmembrane region" description="Helical" evidence="5">
    <location>
        <begin position="159"/>
        <end position="183"/>
    </location>
</feature>
<evidence type="ECO:0000313" key="7">
    <source>
        <dbReference type="EMBL" id="KAF7777743.1"/>
    </source>
</evidence>
<dbReference type="SUPFAM" id="SSF103473">
    <property type="entry name" value="MFS general substrate transporter"/>
    <property type="match status" value="1"/>
</dbReference>
<feature type="transmembrane region" description="Helical" evidence="5">
    <location>
        <begin position="289"/>
        <end position="313"/>
    </location>
</feature>
<dbReference type="PANTHER" id="PTHR23502:SF64">
    <property type="entry name" value="TRANSPORTER, PUTATIVE (AFU_ORTHOLOGUE AFUA_3G11760)-RELATED"/>
    <property type="match status" value="1"/>
</dbReference>
<feature type="transmembrane region" description="Helical" evidence="5">
    <location>
        <begin position="101"/>
        <end position="120"/>
    </location>
</feature>
<feature type="transmembrane region" description="Helical" evidence="5">
    <location>
        <begin position="126"/>
        <end position="147"/>
    </location>
</feature>
<dbReference type="InterPro" id="IPR020846">
    <property type="entry name" value="MFS_dom"/>
</dbReference>
<feature type="transmembrane region" description="Helical" evidence="5">
    <location>
        <begin position="189"/>
        <end position="209"/>
    </location>
</feature>
<dbReference type="InterPro" id="IPR036259">
    <property type="entry name" value="MFS_trans_sf"/>
</dbReference>
<evidence type="ECO:0000256" key="1">
    <source>
        <dbReference type="ARBA" id="ARBA00004141"/>
    </source>
</evidence>
<evidence type="ECO:0000256" key="3">
    <source>
        <dbReference type="ARBA" id="ARBA00022989"/>
    </source>
</evidence>
<feature type="transmembrane region" description="Helical" evidence="5">
    <location>
        <begin position="69"/>
        <end position="89"/>
    </location>
</feature>
<name>A0A8H7KIB6_AGABI</name>
<dbReference type="PANTHER" id="PTHR23502">
    <property type="entry name" value="MAJOR FACILITATOR SUPERFAMILY"/>
    <property type="match status" value="1"/>
</dbReference>
<sequence>MTVSEETPLLNDDEGDIMKHELIYKRFSTRQKRFLVTIVSGCGLLPLFVSLTIYPAIPRMVKDLDSTPEVLGFAVSLSVLSMSIGALTAASYSTFYGRRPIYLLAYPFLVFGSIGVAQCRTIPELLFFRILQCGGASPGFAIGAGVIGDIYKLEERGTAMGIFLAAVLLGCSVAPVAGGLAAQYASWRLMQLIIGVLGTFAFVVIWFCFPETSHPGARGIENLRMQADKGIKIRWTQYLVNPLSPLGLLRSPNILAVTLACFTAALTFFVLMVPIAYTMGVRYNIKNNALLGACAIPGGIGEMVGAPLSGYISDRTVIRYRKSRAGVWYPEDRLRAALTGALVLLPLSTMLYGFTTAYVEGPVGVALDCICLFVNGIGLELVLSPASSYVVDVLHSRSAEAVAANNGFRSVILSFAIAGIMPMIEAHGVVFTNFIAAVVAWLGFGLLWLTIRYGGSMRAWCDVGFSKAETN</sequence>
<evidence type="ECO:0000256" key="5">
    <source>
        <dbReference type="SAM" id="Phobius"/>
    </source>
</evidence>
<feature type="transmembrane region" description="Helical" evidence="5">
    <location>
        <begin position="34"/>
        <end position="57"/>
    </location>
</feature>
<dbReference type="Proteomes" id="UP000629468">
    <property type="component" value="Unassembled WGS sequence"/>
</dbReference>
<feature type="domain" description="Major facilitator superfamily (MFS) profile" evidence="6">
    <location>
        <begin position="35"/>
        <end position="455"/>
    </location>
</feature>
<dbReference type="EMBL" id="JABXXO010000005">
    <property type="protein sequence ID" value="KAF7777743.1"/>
    <property type="molecule type" value="Genomic_DNA"/>
</dbReference>
<dbReference type="AlphaFoldDB" id="A0A8H7KIB6"/>
<dbReference type="Pfam" id="PF07690">
    <property type="entry name" value="MFS_1"/>
    <property type="match status" value="1"/>
</dbReference>
<dbReference type="Gene3D" id="1.20.1250.20">
    <property type="entry name" value="MFS general substrate transporter like domains"/>
    <property type="match status" value="1"/>
</dbReference>
<protein>
    <recommendedName>
        <fullName evidence="6">Major facilitator superfamily (MFS) profile domain-containing protein</fullName>
    </recommendedName>
</protein>
<dbReference type="GO" id="GO:0022857">
    <property type="term" value="F:transmembrane transporter activity"/>
    <property type="evidence" value="ECO:0007669"/>
    <property type="project" value="InterPro"/>
</dbReference>
<keyword evidence="2 5" id="KW-0812">Transmembrane</keyword>
<evidence type="ECO:0000256" key="4">
    <source>
        <dbReference type="ARBA" id="ARBA00023136"/>
    </source>
</evidence>
<feature type="transmembrane region" description="Helical" evidence="5">
    <location>
        <begin position="254"/>
        <end position="277"/>
    </location>
</feature>
<proteinExistence type="predicted"/>
<evidence type="ECO:0000256" key="2">
    <source>
        <dbReference type="ARBA" id="ARBA00022692"/>
    </source>
</evidence>
<feature type="transmembrane region" description="Helical" evidence="5">
    <location>
        <begin position="334"/>
        <end position="359"/>
    </location>
</feature>
<comment type="subcellular location">
    <subcellularLocation>
        <location evidence="1">Membrane</location>
        <topology evidence="1">Multi-pass membrane protein</topology>
    </subcellularLocation>
</comment>
<reference evidence="7 8" key="1">
    <citation type="journal article" name="Sci. Rep.">
        <title>Telomere-to-telomere assembled and centromere annotated genomes of the two main subspecies of the button mushroom Agaricus bisporus reveal especially polymorphic chromosome ends.</title>
        <authorList>
            <person name="Sonnenberg A.S.M."/>
            <person name="Sedaghat-Telgerd N."/>
            <person name="Lavrijssen B."/>
            <person name="Ohm R.A."/>
            <person name="Hendrickx P.M."/>
            <person name="Scholtmeijer K."/>
            <person name="Baars J.J.P."/>
            <person name="van Peer A."/>
        </authorList>
    </citation>
    <scope>NUCLEOTIDE SEQUENCE [LARGE SCALE GENOMIC DNA]</scope>
    <source>
        <strain evidence="7 8">H119_p4</strain>
    </source>
</reference>
<comment type="caution">
    <text evidence="7">The sequence shown here is derived from an EMBL/GenBank/DDBJ whole genome shotgun (WGS) entry which is preliminary data.</text>
</comment>
<dbReference type="InterPro" id="IPR011701">
    <property type="entry name" value="MFS"/>
</dbReference>
<organism evidence="7 8">
    <name type="scientific">Agaricus bisporus var. burnettii</name>
    <dbReference type="NCBI Taxonomy" id="192524"/>
    <lineage>
        <taxon>Eukaryota</taxon>
        <taxon>Fungi</taxon>
        <taxon>Dikarya</taxon>
        <taxon>Basidiomycota</taxon>
        <taxon>Agaricomycotina</taxon>
        <taxon>Agaricomycetes</taxon>
        <taxon>Agaricomycetidae</taxon>
        <taxon>Agaricales</taxon>
        <taxon>Agaricineae</taxon>
        <taxon>Agaricaceae</taxon>
        <taxon>Agaricus</taxon>
    </lineage>
</organism>
<feature type="transmembrane region" description="Helical" evidence="5">
    <location>
        <begin position="430"/>
        <end position="449"/>
    </location>
</feature>
<dbReference type="GO" id="GO:0005886">
    <property type="term" value="C:plasma membrane"/>
    <property type="evidence" value="ECO:0007669"/>
    <property type="project" value="TreeGrafter"/>
</dbReference>
<evidence type="ECO:0000313" key="8">
    <source>
        <dbReference type="Proteomes" id="UP000629468"/>
    </source>
</evidence>
<keyword evidence="4 5" id="KW-0472">Membrane</keyword>
<dbReference type="PROSITE" id="PS50850">
    <property type="entry name" value="MFS"/>
    <property type="match status" value="1"/>
</dbReference>
<feature type="transmembrane region" description="Helical" evidence="5">
    <location>
        <begin position="365"/>
        <end position="386"/>
    </location>
</feature>
<accession>A0A8H7KIB6</accession>
<gene>
    <name evidence="7" type="ORF">Agabi119p4_3815</name>
</gene>
<feature type="transmembrane region" description="Helical" evidence="5">
    <location>
        <begin position="407"/>
        <end position="424"/>
    </location>
</feature>